<dbReference type="Pfam" id="PF13302">
    <property type="entry name" value="Acetyltransf_3"/>
    <property type="match status" value="1"/>
</dbReference>
<dbReference type="SUPFAM" id="SSF55729">
    <property type="entry name" value="Acyl-CoA N-acyltransferases (Nat)"/>
    <property type="match status" value="1"/>
</dbReference>
<evidence type="ECO:0000256" key="1">
    <source>
        <dbReference type="ARBA" id="ARBA00022598"/>
    </source>
</evidence>
<gene>
    <name evidence="8" type="ORF">D5R40_16685</name>
</gene>
<keyword evidence="9" id="KW-1185">Reference proteome</keyword>
<feature type="domain" description="ATP-grasp" evidence="6">
    <location>
        <begin position="514"/>
        <end position="550"/>
    </location>
</feature>
<dbReference type="InterPro" id="IPR011761">
    <property type="entry name" value="ATP-grasp"/>
</dbReference>
<dbReference type="SUPFAM" id="SSF56059">
    <property type="entry name" value="Glutathione synthetase ATP-binding domain-like"/>
    <property type="match status" value="1"/>
</dbReference>
<organism evidence="8 9">
    <name type="scientific">Okeania hirsuta</name>
    <dbReference type="NCBI Taxonomy" id="1458930"/>
    <lineage>
        <taxon>Bacteria</taxon>
        <taxon>Bacillati</taxon>
        <taxon>Cyanobacteriota</taxon>
        <taxon>Cyanophyceae</taxon>
        <taxon>Oscillatoriophycideae</taxon>
        <taxon>Oscillatoriales</taxon>
        <taxon>Microcoleaceae</taxon>
        <taxon>Okeania</taxon>
    </lineage>
</organism>
<dbReference type="Pfam" id="PF13549">
    <property type="entry name" value="ATP-grasp_5"/>
    <property type="match status" value="1"/>
</dbReference>
<dbReference type="PROSITE" id="PS50975">
    <property type="entry name" value="ATP_GRASP"/>
    <property type="match status" value="1"/>
</dbReference>
<dbReference type="RefSeq" id="WP_124143520.1">
    <property type="nucleotide sequence ID" value="NZ_CAWOKI010000351.1"/>
</dbReference>
<dbReference type="Gene3D" id="3.30.1490.20">
    <property type="entry name" value="ATP-grasp fold, A domain"/>
    <property type="match status" value="1"/>
</dbReference>
<dbReference type="GO" id="GO:0016747">
    <property type="term" value="F:acyltransferase activity, transferring groups other than amino-acyl groups"/>
    <property type="evidence" value="ECO:0007669"/>
    <property type="project" value="InterPro"/>
</dbReference>
<dbReference type="InterPro" id="IPR000182">
    <property type="entry name" value="GNAT_dom"/>
</dbReference>
<dbReference type="SUPFAM" id="SSF51735">
    <property type="entry name" value="NAD(P)-binding Rossmann-fold domains"/>
    <property type="match status" value="1"/>
</dbReference>
<dbReference type="Proteomes" id="UP000269154">
    <property type="component" value="Unassembled WGS sequence"/>
</dbReference>
<dbReference type="Gene3D" id="3.40.630.30">
    <property type="match status" value="1"/>
</dbReference>
<dbReference type="Pfam" id="PF13607">
    <property type="entry name" value="Succ_CoA_lig"/>
    <property type="match status" value="1"/>
</dbReference>
<dbReference type="InterPro" id="IPR032875">
    <property type="entry name" value="Succ_CoA_lig_flav_dom"/>
</dbReference>
<dbReference type="InterPro" id="IPR003781">
    <property type="entry name" value="CoA-bd"/>
</dbReference>
<dbReference type="InterPro" id="IPR051538">
    <property type="entry name" value="Acyl-CoA_Synth/Transferase"/>
</dbReference>
<dbReference type="Pfam" id="PF19045">
    <property type="entry name" value="Ligase_CoA_2"/>
    <property type="match status" value="1"/>
</dbReference>
<dbReference type="Gene3D" id="3.40.50.261">
    <property type="entry name" value="Succinyl-CoA synthetase domains"/>
    <property type="match status" value="2"/>
</dbReference>
<evidence type="ECO:0000313" key="8">
    <source>
        <dbReference type="EMBL" id="RQH39631.1"/>
    </source>
</evidence>
<evidence type="ECO:0000259" key="6">
    <source>
        <dbReference type="PROSITE" id="PS50975"/>
    </source>
</evidence>
<keyword evidence="3 5" id="KW-0067">ATP-binding</keyword>
<dbReference type="PANTHER" id="PTHR43334:SF1">
    <property type="entry name" value="3-HYDROXYPROPIONATE--COA LIGASE [ADP-FORMING]"/>
    <property type="match status" value="1"/>
</dbReference>
<evidence type="ECO:0000256" key="3">
    <source>
        <dbReference type="ARBA" id="ARBA00022840"/>
    </source>
</evidence>
<dbReference type="SMART" id="SM00881">
    <property type="entry name" value="CoA_binding"/>
    <property type="match status" value="1"/>
</dbReference>
<protein>
    <submittedName>
        <fullName evidence="8">GNAT family N-acetyltransferase</fullName>
    </submittedName>
</protein>
<dbReference type="Gene3D" id="3.30.470.20">
    <property type="entry name" value="ATP-grasp fold, B domain"/>
    <property type="match status" value="1"/>
</dbReference>
<sequence length="914" mass="100121">MLQIPQKTTDSSYDILRAERQPLTSIFAPENVAVIGATERVGSVGRTILWNLLSNPFGGTIFPVNPKRHSVLGIPAYPNIKAIPAPVDLAIIAIPAPMVPDAVRDCVEVGIKGAIIVSAGFKEIGPEGIELERQIMATAKGKMRLIGPNCLGLMNPHSGLNATFASTMANPGNLGFISQSGAFCTAVLDWSFPENVGFSAFISIGSMLDLDWGDLIYYLGDDPHTKSIVIYMESIGNARSFLSAAREVALTKPIIVIKAGQTEAAAKAAASHTGSLTGSDEVLNAAFRRCGVLRVNRISELFNMAEVMAKQPRLPKGPKLTIITNAGGPGVLATDALIATGGELAPLAEETIAQLNEFLPTHWSHANPIDILGDADPERYRKTLEVAVKDPNTDGLLVILTPQAMTDPTQTAEQLKHYAQTAKKPVLASWMGGDEVTTGETILNRASISTYRYPDSAAKLFNFMWQYNYNLQGIYETPVLAEEQESGPNCSIVEQIIKTAQDAGRNILTESESKQILAAYGIPIVQTLVAKTEAEAVERANIIGYPVVLKLFSETVTHKTDVDGVQLNLKDAEAVKWAYQNIQTSVTEKVGSEHFLGVTVQPMLSLDRGYELIIGSSVDPQFGPVLVFGTGGQLVEVFRDRAIALPPLNTTLARRMMEQTKIYQALKGVRGRKAVDLAALEKLLVKFSQLVVEEPWIKEIDINPLLASSERLIALDARIVLHDQSVGVEKLPSSAIRPYPTQYVKPWQMRNGEGVTIRPIRPEDEPLIIQFHKTLSEESVYLRYFNFLKLSRRIAHERLTRICFIDYYREMALVADYKNPETGNHEILGVGRLSKSHGVNEAEFAMLVSDPYQRQGLGTELLLRLVQIGRDEQLEGIVATILAENIAMQRVCEKVGFQLQRSADLVEAKLTICH</sequence>
<evidence type="ECO:0000256" key="4">
    <source>
        <dbReference type="ARBA" id="ARBA00060888"/>
    </source>
</evidence>
<dbReference type="FunFam" id="3.30.1490.20:FF:000020">
    <property type="entry name" value="Protein lysine acetyltransferase"/>
    <property type="match status" value="1"/>
</dbReference>
<dbReference type="InterPro" id="IPR016102">
    <property type="entry name" value="Succinyl-CoA_synth-like"/>
</dbReference>
<dbReference type="SUPFAM" id="SSF52210">
    <property type="entry name" value="Succinyl-CoA synthetase domains"/>
    <property type="match status" value="2"/>
</dbReference>
<evidence type="ECO:0000256" key="2">
    <source>
        <dbReference type="ARBA" id="ARBA00022741"/>
    </source>
</evidence>
<feature type="domain" description="N-acetyltransferase" evidence="7">
    <location>
        <begin position="755"/>
        <end position="914"/>
    </location>
</feature>
<evidence type="ECO:0000256" key="5">
    <source>
        <dbReference type="PROSITE-ProRule" id="PRU00409"/>
    </source>
</evidence>
<comment type="caution">
    <text evidence="8">The sequence shown here is derived from an EMBL/GenBank/DDBJ whole genome shotgun (WGS) entry which is preliminary data.</text>
</comment>
<proteinExistence type="inferred from homology"/>
<dbReference type="GO" id="GO:0005524">
    <property type="term" value="F:ATP binding"/>
    <property type="evidence" value="ECO:0007669"/>
    <property type="project" value="UniProtKB-UniRule"/>
</dbReference>
<dbReference type="GO" id="GO:0043758">
    <property type="term" value="F:acetate-CoA ligase (ADP-forming) activity"/>
    <property type="evidence" value="ECO:0007669"/>
    <property type="project" value="InterPro"/>
</dbReference>
<dbReference type="Gene3D" id="3.40.50.720">
    <property type="entry name" value="NAD(P)-binding Rossmann-like Domain"/>
    <property type="match status" value="1"/>
</dbReference>
<reference evidence="8 9" key="1">
    <citation type="journal article" date="2018" name="ACS Chem. Biol.">
        <title>Ketoreductase domain dysfunction expands chemodiversity: malyngamide biosynthesis in the cyanobacterium Okeania hirsuta.</title>
        <authorList>
            <person name="Moss N.A."/>
            <person name="Leao T."/>
            <person name="Rankin M."/>
            <person name="McCullough T.M."/>
            <person name="Qu P."/>
            <person name="Korobeynikov A."/>
            <person name="Smith J.L."/>
            <person name="Gerwick L."/>
            <person name="Gerwick W.H."/>
        </authorList>
    </citation>
    <scope>NUCLEOTIDE SEQUENCE [LARGE SCALE GENOMIC DNA]</scope>
    <source>
        <strain evidence="8 9">PAB10Feb10-1</strain>
    </source>
</reference>
<dbReference type="GO" id="GO:0046872">
    <property type="term" value="F:metal ion binding"/>
    <property type="evidence" value="ECO:0007669"/>
    <property type="project" value="InterPro"/>
</dbReference>
<dbReference type="InterPro" id="IPR013815">
    <property type="entry name" value="ATP_grasp_subdomain_1"/>
</dbReference>
<dbReference type="InterPro" id="IPR043938">
    <property type="entry name" value="Ligase_CoA_dom"/>
</dbReference>
<dbReference type="PROSITE" id="PS51186">
    <property type="entry name" value="GNAT"/>
    <property type="match status" value="1"/>
</dbReference>
<dbReference type="Pfam" id="PF13380">
    <property type="entry name" value="CoA_binding_2"/>
    <property type="match status" value="1"/>
</dbReference>
<dbReference type="OrthoDB" id="9807426at2"/>
<name>A0A3N6REN4_9CYAN</name>
<dbReference type="CDD" id="cd04301">
    <property type="entry name" value="NAT_SF"/>
    <property type="match status" value="1"/>
</dbReference>
<keyword evidence="8" id="KW-0808">Transferase</keyword>
<evidence type="ECO:0000313" key="9">
    <source>
        <dbReference type="Proteomes" id="UP000269154"/>
    </source>
</evidence>
<dbReference type="InterPro" id="IPR036291">
    <property type="entry name" value="NAD(P)-bd_dom_sf"/>
</dbReference>
<evidence type="ECO:0000259" key="7">
    <source>
        <dbReference type="PROSITE" id="PS51186"/>
    </source>
</evidence>
<dbReference type="PANTHER" id="PTHR43334">
    <property type="entry name" value="ACETATE--COA LIGASE [ADP-FORMING]"/>
    <property type="match status" value="1"/>
</dbReference>
<dbReference type="InterPro" id="IPR016181">
    <property type="entry name" value="Acyl_CoA_acyltransferase"/>
</dbReference>
<dbReference type="EMBL" id="RCBY01000091">
    <property type="protein sequence ID" value="RQH39631.1"/>
    <property type="molecule type" value="Genomic_DNA"/>
</dbReference>
<keyword evidence="2 5" id="KW-0547">Nucleotide-binding</keyword>
<dbReference type="AlphaFoldDB" id="A0A3N6REN4"/>
<keyword evidence="1" id="KW-0436">Ligase</keyword>
<comment type="similarity">
    <text evidence="4">In the N-terminal section; belongs to the acetate CoA ligase alpha subunit family.</text>
</comment>
<accession>A0A3N6REN4</accession>